<name>M3B9Y5_PSEFD</name>
<accession>M3B9Y5</accession>
<evidence type="ECO:0000313" key="2">
    <source>
        <dbReference type="EMBL" id="EME86068.1"/>
    </source>
</evidence>
<gene>
    <name evidence="2" type="ORF">MYCFIDRAFT_171875</name>
</gene>
<dbReference type="VEuPathDB" id="FungiDB:MYCFIDRAFT_171875"/>
<protein>
    <submittedName>
        <fullName evidence="2">Uncharacterized protein</fullName>
    </submittedName>
</protein>
<dbReference type="EMBL" id="KB446556">
    <property type="protein sequence ID" value="EME86068.1"/>
    <property type="molecule type" value="Genomic_DNA"/>
</dbReference>
<dbReference type="KEGG" id="pfj:MYCFIDRAFT_171875"/>
<proteinExistence type="predicted"/>
<sequence length="124" mass="13521">MAKQEDARLACLGCKPGSRFGIIRNTLSSSFHFLHALSRLSPVLYTSLRCTINNHDDDDGTAGVKRRITSAHVSNRYHNRFGVLQFPLHPVDDSGPTGLGVQAPEPSLAAFDPSERLTHCKPGP</sequence>
<dbReference type="Proteomes" id="UP000016932">
    <property type="component" value="Unassembled WGS sequence"/>
</dbReference>
<feature type="region of interest" description="Disordered" evidence="1">
    <location>
        <begin position="95"/>
        <end position="124"/>
    </location>
</feature>
<dbReference type="HOGENOM" id="CLU_2004895_0_0_1"/>
<keyword evidence="3" id="KW-1185">Reference proteome</keyword>
<organism evidence="2 3">
    <name type="scientific">Pseudocercospora fijiensis (strain CIRAD86)</name>
    <name type="common">Black leaf streak disease fungus</name>
    <name type="synonym">Mycosphaerella fijiensis</name>
    <dbReference type="NCBI Taxonomy" id="383855"/>
    <lineage>
        <taxon>Eukaryota</taxon>
        <taxon>Fungi</taxon>
        <taxon>Dikarya</taxon>
        <taxon>Ascomycota</taxon>
        <taxon>Pezizomycotina</taxon>
        <taxon>Dothideomycetes</taxon>
        <taxon>Dothideomycetidae</taxon>
        <taxon>Mycosphaerellales</taxon>
        <taxon>Mycosphaerellaceae</taxon>
        <taxon>Pseudocercospora</taxon>
    </lineage>
</organism>
<evidence type="ECO:0000313" key="3">
    <source>
        <dbReference type="Proteomes" id="UP000016932"/>
    </source>
</evidence>
<dbReference type="GeneID" id="19332710"/>
<reference evidence="2 3" key="1">
    <citation type="journal article" date="2012" name="PLoS Pathog.">
        <title>Diverse lifestyles and strategies of plant pathogenesis encoded in the genomes of eighteen Dothideomycetes fungi.</title>
        <authorList>
            <person name="Ohm R.A."/>
            <person name="Feau N."/>
            <person name="Henrissat B."/>
            <person name="Schoch C.L."/>
            <person name="Horwitz B.A."/>
            <person name="Barry K.W."/>
            <person name="Condon B.J."/>
            <person name="Copeland A.C."/>
            <person name="Dhillon B."/>
            <person name="Glaser F."/>
            <person name="Hesse C.N."/>
            <person name="Kosti I."/>
            <person name="LaButti K."/>
            <person name="Lindquist E.A."/>
            <person name="Lucas S."/>
            <person name="Salamov A.A."/>
            <person name="Bradshaw R.E."/>
            <person name="Ciuffetti L."/>
            <person name="Hamelin R.C."/>
            <person name="Kema G.H.J."/>
            <person name="Lawrence C."/>
            <person name="Scott J.A."/>
            <person name="Spatafora J.W."/>
            <person name="Turgeon B.G."/>
            <person name="de Wit P.J.G.M."/>
            <person name="Zhong S."/>
            <person name="Goodwin S.B."/>
            <person name="Grigoriev I.V."/>
        </authorList>
    </citation>
    <scope>NUCLEOTIDE SEQUENCE [LARGE SCALE GENOMIC DNA]</scope>
    <source>
        <strain evidence="2 3">CIRAD86</strain>
    </source>
</reference>
<dbReference type="AlphaFoldDB" id="M3B9Y5"/>
<evidence type="ECO:0000256" key="1">
    <source>
        <dbReference type="SAM" id="MobiDB-lite"/>
    </source>
</evidence>
<dbReference type="RefSeq" id="XP_007923472.1">
    <property type="nucleotide sequence ID" value="XM_007925281.1"/>
</dbReference>